<keyword evidence="5" id="KW-1185">Reference proteome</keyword>
<keyword evidence="1" id="KW-0812">Transmembrane</keyword>
<evidence type="ECO:0000313" key="3">
    <source>
        <dbReference type="EMBL" id="TGK94702.1"/>
    </source>
</evidence>
<reference evidence="2 4" key="2">
    <citation type="journal article" date="2019" name="PLoS Negl. Trop. Dis.">
        <title>Revisiting the worldwide diversity of Leptospira species in the environment.</title>
        <authorList>
            <person name="Vincent A.T."/>
            <person name="Schiettekatte O."/>
            <person name="Bourhy P."/>
            <person name="Veyrier F.J."/>
            <person name="Picardeau M."/>
        </authorList>
    </citation>
    <scope>NUCLEOTIDE SEQUENCE [LARGE SCALE GENOMIC DNA]</scope>
    <source>
        <strain evidence="2 4">201800280</strain>
        <strain evidence="3">201800281</strain>
    </source>
</reference>
<dbReference type="InterPro" id="IPR021529">
    <property type="entry name" value="DUF2798"/>
</dbReference>
<dbReference type="AlphaFoldDB" id="A0A4R9IT92"/>
<evidence type="ECO:0000256" key="1">
    <source>
        <dbReference type="SAM" id="Phobius"/>
    </source>
</evidence>
<proteinExistence type="predicted"/>
<evidence type="ECO:0000313" key="2">
    <source>
        <dbReference type="EMBL" id="TGK85804.1"/>
    </source>
</evidence>
<feature type="transmembrane region" description="Helical" evidence="1">
    <location>
        <begin position="125"/>
        <end position="143"/>
    </location>
</feature>
<dbReference type="RefSeq" id="WP_135747029.1">
    <property type="nucleotide sequence ID" value="NZ_RQFL01000007.1"/>
</dbReference>
<organism evidence="2 4">
    <name type="scientific">Leptospira bourretii</name>
    <dbReference type="NCBI Taxonomy" id="2484962"/>
    <lineage>
        <taxon>Bacteria</taxon>
        <taxon>Pseudomonadati</taxon>
        <taxon>Spirochaetota</taxon>
        <taxon>Spirochaetia</taxon>
        <taxon>Leptospirales</taxon>
        <taxon>Leptospiraceae</taxon>
        <taxon>Leptospira</taxon>
    </lineage>
</organism>
<reference evidence="3" key="1">
    <citation type="submission" date="2018-10" db="EMBL/GenBank/DDBJ databases">
        <authorList>
            <person name="Vincent A.T."/>
            <person name="Schiettekatte O."/>
            <person name="Bourhy P."/>
            <person name="Veyrier F.J."/>
            <person name="Picardeau M."/>
        </authorList>
    </citation>
    <scope>NUCLEOTIDE SEQUENCE</scope>
    <source>
        <strain evidence="3">201800281</strain>
    </source>
</reference>
<name>A0A4R9IT92_9LEPT</name>
<feature type="transmembrane region" description="Helical" evidence="1">
    <location>
        <begin position="39"/>
        <end position="61"/>
    </location>
</feature>
<protein>
    <submittedName>
        <fullName evidence="2">DUF2798 domain-containing protein</fullName>
    </submittedName>
</protein>
<dbReference type="Pfam" id="PF11391">
    <property type="entry name" value="DUF2798"/>
    <property type="match status" value="1"/>
</dbReference>
<dbReference type="Proteomes" id="UP000297394">
    <property type="component" value="Unassembled WGS sequence"/>
</dbReference>
<dbReference type="Proteomes" id="UP000297918">
    <property type="component" value="Unassembled WGS sequence"/>
</dbReference>
<dbReference type="EMBL" id="RQFL01000007">
    <property type="protein sequence ID" value="TGK94702.1"/>
    <property type="molecule type" value="Genomic_DNA"/>
</dbReference>
<keyword evidence="1" id="KW-1133">Transmembrane helix</keyword>
<gene>
    <name evidence="2" type="ORF">EHQ23_14365</name>
    <name evidence="3" type="ORF">EHQ26_01795</name>
</gene>
<feature type="transmembrane region" description="Helical" evidence="1">
    <location>
        <begin position="82"/>
        <end position="105"/>
    </location>
</feature>
<dbReference type="OrthoDB" id="7062363at2"/>
<comment type="caution">
    <text evidence="2">The sequence shown here is derived from an EMBL/GenBank/DDBJ whole genome shotgun (WGS) entry which is preliminary data.</text>
</comment>
<sequence>MNRILKEELFFSTMMTIGMVTVMLSYNIILIFGFHTNTLLMIVKQFIPIFLIAFAVEQLVVSHNVKKLHKILVSPSDPKFKHILIMVLLMVTSMCLLMTLITTLINIGTENHFLKHYVSSVVKNYPVALLAQLIVVGPIVRSIHLKLFSKSKLVS</sequence>
<feature type="transmembrane region" description="Helical" evidence="1">
    <location>
        <begin position="9"/>
        <end position="33"/>
    </location>
</feature>
<evidence type="ECO:0000313" key="4">
    <source>
        <dbReference type="Proteomes" id="UP000297394"/>
    </source>
</evidence>
<dbReference type="EMBL" id="RQFM01000022">
    <property type="protein sequence ID" value="TGK85804.1"/>
    <property type="molecule type" value="Genomic_DNA"/>
</dbReference>
<accession>A0A4R9IT92</accession>
<evidence type="ECO:0000313" key="5">
    <source>
        <dbReference type="Proteomes" id="UP000297918"/>
    </source>
</evidence>
<keyword evidence="1" id="KW-0472">Membrane</keyword>